<sequence>MRCDDDGVLSCPWDRHASVVLKQRSIFTHTISDLTLRIDSFQLFFYHRVEFKNKTEKFTEIEFINIS</sequence>
<dbReference type="AlphaFoldDB" id="A0A8J2J7K7"/>
<dbReference type="Proteomes" id="UP000708208">
    <property type="component" value="Unassembled WGS sequence"/>
</dbReference>
<evidence type="ECO:0000313" key="1">
    <source>
        <dbReference type="EMBL" id="CAG7705527.1"/>
    </source>
</evidence>
<organism evidence="1 2">
    <name type="scientific">Allacma fusca</name>
    <dbReference type="NCBI Taxonomy" id="39272"/>
    <lineage>
        <taxon>Eukaryota</taxon>
        <taxon>Metazoa</taxon>
        <taxon>Ecdysozoa</taxon>
        <taxon>Arthropoda</taxon>
        <taxon>Hexapoda</taxon>
        <taxon>Collembola</taxon>
        <taxon>Symphypleona</taxon>
        <taxon>Sminthuridae</taxon>
        <taxon>Allacma</taxon>
    </lineage>
</organism>
<reference evidence="1" key="1">
    <citation type="submission" date="2021-06" db="EMBL/GenBank/DDBJ databases">
        <authorList>
            <person name="Hodson N. C."/>
            <person name="Mongue J. A."/>
            <person name="Jaron S. K."/>
        </authorList>
    </citation>
    <scope>NUCLEOTIDE SEQUENCE</scope>
</reference>
<proteinExistence type="predicted"/>
<accession>A0A8J2J7K7</accession>
<keyword evidence="2" id="KW-1185">Reference proteome</keyword>
<comment type="caution">
    <text evidence="1">The sequence shown here is derived from an EMBL/GenBank/DDBJ whole genome shotgun (WGS) entry which is preliminary data.</text>
</comment>
<name>A0A8J2J7K7_9HEXA</name>
<evidence type="ECO:0000313" key="2">
    <source>
        <dbReference type="Proteomes" id="UP000708208"/>
    </source>
</evidence>
<gene>
    <name evidence="1" type="ORF">AFUS01_LOCUS4625</name>
</gene>
<dbReference type="EMBL" id="CAJVCH010028954">
    <property type="protein sequence ID" value="CAG7705527.1"/>
    <property type="molecule type" value="Genomic_DNA"/>
</dbReference>
<protein>
    <submittedName>
        <fullName evidence="1">Uncharacterized protein</fullName>
    </submittedName>
</protein>